<dbReference type="KEGG" id="msd:MYSTI_01940"/>
<dbReference type="AlphaFoldDB" id="L7U3A7"/>
<protein>
    <recommendedName>
        <fullName evidence="1">ParB-like N-terminal domain-containing protein</fullName>
    </recommendedName>
</protein>
<evidence type="ECO:0000313" key="2">
    <source>
        <dbReference type="EMBL" id="AGC43271.1"/>
    </source>
</evidence>
<gene>
    <name evidence="2" type="ordered locus">MYSTI_01940</name>
</gene>
<dbReference type="HOGENOM" id="CLU_1946488_0_0_7"/>
<evidence type="ECO:0000313" key="3">
    <source>
        <dbReference type="Proteomes" id="UP000011131"/>
    </source>
</evidence>
<sequence>MDYSDHVVEVHPFEIFPRHEVRDAARLERIATSMAVDGWVGRPLLAIGDQGVTGSHRLAAARRLGVEVPVVVVDECERLTLAPRDGGADVYFDGVRLFEEEQFLAAFAELGLAVAVSLLNDEMAANNAE</sequence>
<feature type="domain" description="ParB-like N-terminal" evidence="1">
    <location>
        <begin position="8"/>
        <end position="87"/>
    </location>
</feature>
<keyword evidence="3" id="KW-1185">Reference proteome</keyword>
<dbReference type="PATRIC" id="fig|1278073.3.peg.1981"/>
<dbReference type="SMART" id="SM00470">
    <property type="entry name" value="ParB"/>
    <property type="match status" value="1"/>
</dbReference>
<dbReference type="OrthoDB" id="5193424at2"/>
<dbReference type="RefSeq" id="WP_015347533.1">
    <property type="nucleotide sequence ID" value="NC_020126.1"/>
</dbReference>
<proteinExistence type="predicted"/>
<evidence type="ECO:0000259" key="1">
    <source>
        <dbReference type="SMART" id="SM00470"/>
    </source>
</evidence>
<dbReference type="Proteomes" id="UP000011131">
    <property type="component" value="Chromosome"/>
</dbReference>
<dbReference type="SUPFAM" id="SSF110849">
    <property type="entry name" value="ParB/Sulfiredoxin"/>
    <property type="match status" value="1"/>
</dbReference>
<dbReference type="InterPro" id="IPR003115">
    <property type="entry name" value="ParB_N"/>
</dbReference>
<dbReference type="EMBL" id="CP004025">
    <property type="protein sequence ID" value="AGC43271.1"/>
    <property type="molecule type" value="Genomic_DNA"/>
</dbReference>
<reference evidence="2 3" key="1">
    <citation type="journal article" date="2013" name="Genome Announc.">
        <title>Complete genome sequence of Myxococcus stipitatus strain DSM 14675, a fruiting myxobacterium.</title>
        <authorList>
            <person name="Huntley S."/>
            <person name="Kneip S."/>
            <person name="Treuner-Lange A."/>
            <person name="Sogaard-Andersen L."/>
        </authorList>
    </citation>
    <scope>NUCLEOTIDE SEQUENCE [LARGE SCALE GENOMIC DNA]</scope>
    <source>
        <strain evidence="3">DSM 14675 / JCM 12634 / Mx s8</strain>
    </source>
</reference>
<organism evidence="2 3">
    <name type="scientific">Myxococcus stipitatus (strain DSM 14675 / JCM 12634 / Mx s8)</name>
    <dbReference type="NCBI Taxonomy" id="1278073"/>
    <lineage>
        <taxon>Bacteria</taxon>
        <taxon>Pseudomonadati</taxon>
        <taxon>Myxococcota</taxon>
        <taxon>Myxococcia</taxon>
        <taxon>Myxococcales</taxon>
        <taxon>Cystobacterineae</taxon>
        <taxon>Myxococcaceae</taxon>
        <taxon>Myxococcus</taxon>
    </lineage>
</organism>
<name>L7U3A7_MYXSD</name>
<accession>L7U3A7</accession>
<dbReference type="Gene3D" id="3.90.1530.10">
    <property type="entry name" value="Conserved hypothetical protein from pyrococcus furiosus pfu- 392566-001, ParB domain"/>
    <property type="match status" value="1"/>
</dbReference>
<dbReference type="InterPro" id="IPR036086">
    <property type="entry name" value="ParB/Sulfiredoxin_sf"/>
</dbReference>
<dbReference type="STRING" id="1278073.MYSTI_01940"/>